<feature type="region of interest" description="Disordered" evidence="3">
    <location>
        <begin position="1237"/>
        <end position="1380"/>
    </location>
</feature>
<dbReference type="InterPro" id="IPR000261">
    <property type="entry name" value="EH_dom"/>
</dbReference>
<feature type="compositionally biased region" description="Basic and acidic residues" evidence="3">
    <location>
        <begin position="1177"/>
        <end position="1191"/>
    </location>
</feature>
<feature type="compositionally biased region" description="Polar residues" evidence="3">
    <location>
        <begin position="1444"/>
        <end position="1468"/>
    </location>
</feature>
<feature type="compositionally biased region" description="Basic and acidic residues" evidence="3">
    <location>
        <begin position="1300"/>
        <end position="1309"/>
    </location>
</feature>
<proteinExistence type="predicted"/>
<dbReference type="InterPro" id="IPR042779">
    <property type="entry name" value="MISP/MISP3-like"/>
</dbReference>
<dbReference type="PROSITE" id="PS50031">
    <property type="entry name" value="EH"/>
    <property type="match status" value="2"/>
</dbReference>
<feature type="compositionally biased region" description="Basic and acidic residues" evidence="3">
    <location>
        <begin position="1396"/>
        <end position="1427"/>
    </location>
</feature>
<dbReference type="PROSITE" id="PS00018">
    <property type="entry name" value="EF_HAND_1"/>
    <property type="match status" value="2"/>
</dbReference>
<feature type="compositionally biased region" description="Basic and acidic residues" evidence="3">
    <location>
        <begin position="1037"/>
        <end position="1048"/>
    </location>
</feature>
<feature type="compositionally biased region" description="Polar residues" evidence="3">
    <location>
        <begin position="1722"/>
        <end position="1737"/>
    </location>
</feature>
<feature type="region of interest" description="Disordered" evidence="3">
    <location>
        <begin position="819"/>
        <end position="857"/>
    </location>
</feature>
<feature type="compositionally biased region" description="Basic and acidic residues" evidence="3">
    <location>
        <begin position="514"/>
        <end position="524"/>
    </location>
</feature>
<sequence>MERQDTEAEVWPDISQSELCQHTILFYSQGPLNGHLTGERARDVFLHSRLPLTVLSKIWNLADVSNDNLMNVSEFIVALHLINGVLGGKQVPKALPENLEVPSQEEVPIEVPSVSEREAYNTVFQKCDQSGKGLINGEDAVEIFKASKLESEKLASVWDWSDLNRDGRLSRDEWVVACHLLRHLKNGKSLNGIVNPFDLVPNKVSPTSLLARKTKIEDYEKHKQRLMQLKEKRKVQIERESRRLELLKEKKQLQEELITYLKNNNNGLLSEEEINLITQSDKENLEKLEEIVARLKKEHELVRQETVQVILGEQKLQAEHRLLKNELDELTKRLGTQHTKATKDPDPFHQLYEQRKEERKKSNLSEGEEPEVHLPFNPFDTESLHHSSVSGSHLFLSPNSLNNNNTKHTPQTQALLESLKEFGEDFLGVWSKGPTPMAATEDEDPVFKTVEVSPHQDPWVGLNWGQDKLTSLNDLKFRDLHRKLVDLRSEFHKLNQNSGGQLVFRNPSDYLARKKEKEEEEQKEKHKFPRRSKSSAEKDSTAKRRSYAFDTRKTDEIEAAREKRLNRRSLISITEQRKPGHQKYLYPHLSRRINLRLRHRSPALRQNPKHLQVRLTLPLQRRLVLHLHLALLEKSLESRYFLEQGNPERPPRGKKSSSGEEPSSPEVLEGNGPKSPRGTSYYFHHPQSDSKPVSRPIGNVIETEPAEEIVTSDHKENQEDIIVNHLDVKVIEILPEVSEEEEKETDTKVVTFVKGHIEIPNPDTVSLCSIDSIPPDLPISAPPPLLPKQPDTASIGEEAVVVAQEVKITESSPSVVKEEIVKPAEESKQETAEQLGFSENSFKDNSSEVSNPVKMSVEVDGKPEEIIVSVERRERSLRWNQTPDSDLSDLLNQNGSYTPGDDKTDHIPLSLMDEEEDSGDIQLLSHSNTSVQSPTSQTDSAFEDMGSSNQVSLSSTLEDVKDISDTLEPVKVTVTESQPKVESSTKEEEEKVEIEEEIEIKQPGKEVPLSDSKTFVKKAQQFSEIVNQPPKMTIRSTSKEMSDEHLQKVDGERKAVLSQSIVKRRGITEFSTIQVTEESKPADVKSSVSLDVNGEKDLLSPVKTKGTPVNFEEKPPKVDLYSHNVVQEDGNTDTVNRESIADLSSTRKQWETLLQTSGTSETTPSKVNPKKSNTTVKHWEVKLPYKPEPSPKTEPNPENQDTQPKKSFKMEDDPYANESAIEREIRLANEREEMLRKEQEERMELAKRQNASKNQVNAKMFENENNNNNTDFKAMYHEMTEADRGSELQKRESLIQQEIEEQKEREEALTTKTPSTVTPQDGDNQENSRESLIAKEIRLQKEREEEIAKRHSLKKEPEIPQQEPAKAEPVSSEPEKMEAPITKKNQVTYEEAIQEPFHHGGESLIAKELREAKEREEEIRRMRERTVGGKSASPAPVSASQPSIKPQTPTQETVKKTWQPSPSVQTPKVSSHTSSRSVRVQPIPDSTDEDETDSKPVEKKETPIEREIRLARERENELRVQKGLPLLSEPVKPAEDDSQSKSSGGEDSVSYSYRSKVNTAEGNKSMRNFASSRLQNEILKQKEREHKLRDEGKILSTSEEHIGTFKYTEVAGIPKSDGPVKRNFVTRKSTSSLPLPGDSPSSSNTPSENGDVEPPKMSPQISKEEPVKYKRSTVKTGGASFSYRESRNQAESKIEKELREMREREEELKKARGGTLSPPTSPRDNNLSSRKAQFEQV</sequence>
<feature type="compositionally biased region" description="Polar residues" evidence="3">
    <location>
        <begin position="878"/>
        <end position="897"/>
    </location>
</feature>
<evidence type="ECO:0000259" key="5">
    <source>
        <dbReference type="PROSITE" id="PS50222"/>
    </source>
</evidence>
<dbReference type="SMART" id="SM00027">
    <property type="entry name" value="EH"/>
    <property type="match status" value="2"/>
</dbReference>
<dbReference type="PANTHER" id="PTHR18839:SF0">
    <property type="entry name" value="MITOTIC INTERACTOR AND SUBSTRATE OF PLK1 ISOFORM X1-RELATED"/>
    <property type="match status" value="1"/>
</dbReference>
<feature type="compositionally biased region" description="Basic and acidic residues" evidence="3">
    <location>
        <begin position="1493"/>
        <end position="1520"/>
    </location>
</feature>
<dbReference type="InterPro" id="IPR018247">
    <property type="entry name" value="EF_Hand_1_Ca_BS"/>
</dbReference>
<evidence type="ECO:0000313" key="6">
    <source>
        <dbReference type="EnsemblMetazoa" id="G1456.20:cds"/>
    </source>
</evidence>
<feature type="compositionally biased region" description="Polar residues" evidence="3">
    <location>
        <begin position="924"/>
        <end position="957"/>
    </location>
</feature>
<evidence type="ECO:0008006" key="8">
    <source>
        <dbReference type="Google" id="ProtNLM"/>
    </source>
</evidence>
<feature type="compositionally biased region" description="Basic and acidic residues" evidence="3">
    <location>
        <begin position="1684"/>
        <end position="1710"/>
    </location>
</feature>
<evidence type="ECO:0000256" key="1">
    <source>
        <dbReference type="ARBA" id="ARBA00022837"/>
    </source>
</evidence>
<feature type="compositionally biased region" description="Polar residues" evidence="3">
    <location>
        <begin position="1540"/>
        <end position="1569"/>
    </location>
</feature>
<dbReference type="InterPro" id="IPR011992">
    <property type="entry name" value="EF-hand-dom_pair"/>
</dbReference>
<feature type="compositionally biased region" description="Polar residues" evidence="3">
    <location>
        <begin position="1154"/>
        <end position="1176"/>
    </location>
</feature>
<feature type="domain" description="EH" evidence="4">
    <location>
        <begin position="116"/>
        <end position="210"/>
    </location>
</feature>
<dbReference type="EnsemblMetazoa" id="G1456.20">
    <property type="protein sequence ID" value="G1456.20:cds"/>
    <property type="gene ID" value="G1456"/>
</dbReference>
<dbReference type="Pfam" id="PF12763">
    <property type="entry name" value="EH"/>
    <property type="match status" value="2"/>
</dbReference>
<feature type="compositionally biased region" description="Basic and acidic residues" evidence="3">
    <location>
        <begin position="1274"/>
        <end position="1293"/>
    </location>
</feature>
<protein>
    <recommendedName>
        <fullName evidence="8">Epidermal growth factor receptor substrate 15</fullName>
    </recommendedName>
</protein>
<feature type="compositionally biased region" description="Low complexity" evidence="3">
    <location>
        <begin position="1431"/>
        <end position="1443"/>
    </location>
</feature>
<dbReference type="Proteomes" id="UP000005408">
    <property type="component" value="Unassembled WGS sequence"/>
</dbReference>
<keyword evidence="2" id="KW-0175">Coiled coil</keyword>
<dbReference type="SMART" id="SM00054">
    <property type="entry name" value="EFh"/>
    <property type="match status" value="3"/>
</dbReference>
<dbReference type="PANTHER" id="PTHR18839">
    <property type="entry name" value="MITOTIC INTERACTOR AND SUBSTRATE OF PLK1 MISP FAMILY MEMBER"/>
    <property type="match status" value="1"/>
</dbReference>
<dbReference type="PROSITE" id="PS50222">
    <property type="entry name" value="EF_HAND_2"/>
    <property type="match status" value="1"/>
</dbReference>
<dbReference type="SUPFAM" id="SSF47473">
    <property type="entry name" value="EF-hand"/>
    <property type="match status" value="2"/>
</dbReference>
<feature type="region of interest" description="Disordered" evidence="3">
    <location>
        <begin position="1612"/>
        <end position="1737"/>
    </location>
</feature>
<keyword evidence="7" id="KW-1185">Reference proteome</keyword>
<feature type="region of interest" description="Disordered" evidence="3">
    <location>
        <begin position="1154"/>
        <end position="1217"/>
    </location>
</feature>
<keyword evidence="1" id="KW-0106">Calcium</keyword>
<evidence type="ECO:0000259" key="4">
    <source>
        <dbReference type="PROSITE" id="PS50031"/>
    </source>
</evidence>
<feature type="domain" description="EH" evidence="4">
    <location>
        <begin position="18"/>
        <end position="106"/>
    </location>
</feature>
<reference evidence="6" key="1">
    <citation type="submission" date="2022-08" db="UniProtKB">
        <authorList>
            <consortium name="EnsemblMetazoa"/>
        </authorList>
    </citation>
    <scope>IDENTIFICATION</scope>
    <source>
        <strain evidence="6">05x7-T-G4-1.051#20</strain>
    </source>
</reference>
<dbReference type="GO" id="GO:0005509">
    <property type="term" value="F:calcium ion binding"/>
    <property type="evidence" value="ECO:0007669"/>
    <property type="project" value="InterPro"/>
</dbReference>
<evidence type="ECO:0000256" key="3">
    <source>
        <dbReference type="SAM" id="MobiDB-lite"/>
    </source>
</evidence>
<feature type="compositionally biased region" description="Basic and acidic residues" evidence="3">
    <location>
        <begin position="819"/>
        <end position="831"/>
    </location>
</feature>
<feature type="domain" description="EF-hand" evidence="5">
    <location>
        <begin position="149"/>
        <end position="184"/>
    </location>
</feature>
<feature type="region of interest" description="Disordered" evidence="3">
    <location>
        <begin position="355"/>
        <end position="385"/>
    </location>
</feature>
<feature type="region of interest" description="Disordered" evidence="3">
    <location>
        <begin position="870"/>
        <end position="996"/>
    </location>
</feature>
<feature type="compositionally biased region" description="Low complexity" evidence="3">
    <location>
        <begin position="1469"/>
        <end position="1480"/>
    </location>
</feature>
<evidence type="ECO:0000256" key="2">
    <source>
        <dbReference type="SAM" id="Coils"/>
    </source>
</evidence>
<name>A0A8W8IM11_MAGGI</name>
<dbReference type="InterPro" id="IPR002048">
    <property type="entry name" value="EF_hand_dom"/>
</dbReference>
<feature type="compositionally biased region" description="Low complexity" evidence="3">
    <location>
        <begin position="1629"/>
        <end position="1643"/>
    </location>
</feature>
<organism evidence="6 7">
    <name type="scientific">Magallana gigas</name>
    <name type="common">Pacific oyster</name>
    <name type="synonym">Crassostrea gigas</name>
    <dbReference type="NCBI Taxonomy" id="29159"/>
    <lineage>
        <taxon>Eukaryota</taxon>
        <taxon>Metazoa</taxon>
        <taxon>Spiralia</taxon>
        <taxon>Lophotrochozoa</taxon>
        <taxon>Mollusca</taxon>
        <taxon>Bivalvia</taxon>
        <taxon>Autobranchia</taxon>
        <taxon>Pteriomorphia</taxon>
        <taxon>Ostreida</taxon>
        <taxon>Ostreoidea</taxon>
        <taxon>Ostreidae</taxon>
        <taxon>Magallana</taxon>
    </lineage>
</organism>
<evidence type="ECO:0000313" key="7">
    <source>
        <dbReference type="Proteomes" id="UP000005408"/>
    </source>
</evidence>
<accession>A0A8W8IM11</accession>
<feature type="coiled-coil region" evidence="2">
    <location>
        <begin position="212"/>
        <end position="333"/>
    </location>
</feature>
<feature type="compositionally biased region" description="Basic and acidic residues" evidence="3">
    <location>
        <begin position="1326"/>
        <end position="1358"/>
    </location>
</feature>
<feature type="compositionally biased region" description="Basic and acidic residues" evidence="3">
    <location>
        <begin position="1237"/>
        <end position="1247"/>
    </location>
</feature>
<feature type="region of interest" description="Disordered" evidence="3">
    <location>
        <begin position="514"/>
        <end position="547"/>
    </location>
</feature>
<feature type="compositionally biased region" description="Polar residues" evidence="3">
    <location>
        <begin position="1310"/>
        <end position="1322"/>
    </location>
</feature>
<feature type="region of interest" description="Disordered" evidence="3">
    <location>
        <begin position="1395"/>
        <end position="1569"/>
    </location>
</feature>
<dbReference type="CDD" id="cd00052">
    <property type="entry name" value="EH"/>
    <property type="match status" value="2"/>
</dbReference>
<feature type="region of interest" description="Disordered" evidence="3">
    <location>
        <begin position="642"/>
        <end position="695"/>
    </location>
</feature>
<feature type="region of interest" description="Disordered" evidence="3">
    <location>
        <begin position="1098"/>
        <end position="1137"/>
    </location>
</feature>
<feature type="region of interest" description="Disordered" evidence="3">
    <location>
        <begin position="1027"/>
        <end position="1048"/>
    </location>
</feature>
<dbReference type="Gene3D" id="1.10.238.10">
    <property type="entry name" value="EF-hand"/>
    <property type="match status" value="2"/>
</dbReference>